<dbReference type="SUPFAM" id="SSF57625">
    <property type="entry name" value="Invertebrate chitin-binding proteins"/>
    <property type="match status" value="1"/>
</dbReference>
<dbReference type="AlphaFoldDB" id="A0AAN8KHS2"/>
<evidence type="ECO:0000256" key="2">
    <source>
        <dbReference type="SAM" id="Phobius"/>
    </source>
</evidence>
<feature type="region of interest" description="Disordered" evidence="1">
    <location>
        <begin position="1"/>
        <end position="26"/>
    </location>
</feature>
<dbReference type="GO" id="GO:0005576">
    <property type="term" value="C:extracellular region"/>
    <property type="evidence" value="ECO:0007669"/>
    <property type="project" value="InterPro"/>
</dbReference>
<dbReference type="Proteomes" id="UP001347796">
    <property type="component" value="Unassembled WGS sequence"/>
</dbReference>
<comment type="caution">
    <text evidence="4">The sequence shown here is derived from an EMBL/GenBank/DDBJ whole genome shotgun (WGS) entry which is preliminary data.</text>
</comment>
<feature type="compositionally biased region" description="Basic and acidic residues" evidence="1">
    <location>
        <begin position="1"/>
        <end position="25"/>
    </location>
</feature>
<feature type="domain" description="Chitin-binding type-2" evidence="3">
    <location>
        <begin position="235"/>
        <end position="295"/>
    </location>
</feature>
<dbReference type="GO" id="GO:0008061">
    <property type="term" value="F:chitin binding"/>
    <property type="evidence" value="ECO:0007669"/>
    <property type="project" value="InterPro"/>
</dbReference>
<evidence type="ECO:0000259" key="3">
    <source>
        <dbReference type="PROSITE" id="PS50940"/>
    </source>
</evidence>
<protein>
    <recommendedName>
        <fullName evidence="3">Chitin-binding type-2 domain-containing protein</fullName>
    </recommendedName>
</protein>
<dbReference type="Pfam" id="PF01607">
    <property type="entry name" value="CBM_14"/>
    <property type="match status" value="1"/>
</dbReference>
<keyword evidence="2" id="KW-0472">Membrane</keyword>
<keyword evidence="2" id="KW-0812">Transmembrane</keyword>
<organism evidence="4 5">
    <name type="scientific">Patella caerulea</name>
    <name type="common">Rayed Mediterranean limpet</name>
    <dbReference type="NCBI Taxonomy" id="87958"/>
    <lineage>
        <taxon>Eukaryota</taxon>
        <taxon>Metazoa</taxon>
        <taxon>Spiralia</taxon>
        <taxon>Lophotrochozoa</taxon>
        <taxon>Mollusca</taxon>
        <taxon>Gastropoda</taxon>
        <taxon>Patellogastropoda</taxon>
        <taxon>Patelloidea</taxon>
        <taxon>Patellidae</taxon>
        <taxon>Patella</taxon>
    </lineage>
</organism>
<evidence type="ECO:0000313" key="5">
    <source>
        <dbReference type="Proteomes" id="UP001347796"/>
    </source>
</evidence>
<keyword evidence="5" id="KW-1185">Reference proteome</keyword>
<dbReference type="EMBL" id="JAZGQO010000001">
    <property type="protein sequence ID" value="KAK6195622.1"/>
    <property type="molecule type" value="Genomic_DNA"/>
</dbReference>
<dbReference type="InterPro" id="IPR036508">
    <property type="entry name" value="Chitin-bd_dom_sf"/>
</dbReference>
<reference evidence="4 5" key="1">
    <citation type="submission" date="2024-01" db="EMBL/GenBank/DDBJ databases">
        <title>The genome of the rayed Mediterranean limpet Patella caerulea (Linnaeus, 1758).</title>
        <authorList>
            <person name="Anh-Thu Weber A."/>
            <person name="Halstead-Nussloch G."/>
        </authorList>
    </citation>
    <scope>NUCLEOTIDE SEQUENCE [LARGE SCALE GENOMIC DNA]</scope>
    <source>
        <strain evidence="4">AATW-2023a</strain>
        <tissue evidence="4">Whole specimen</tissue>
    </source>
</reference>
<evidence type="ECO:0000256" key="1">
    <source>
        <dbReference type="SAM" id="MobiDB-lite"/>
    </source>
</evidence>
<dbReference type="InterPro" id="IPR002557">
    <property type="entry name" value="Chitin-bd_dom"/>
</dbReference>
<gene>
    <name evidence="4" type="ORF">SNE40_001010</name>
</gene>
<feature type="transmembrane region" description="Helical" evidence="2">
    <location>
        <begin position="53"/>
        <end position="71"/>
    </location>
</feature>
<proteinExistence type="predicted"/>
<accession>A0AAN8KHS2</accession>
<keyword evidence="2" id="KW-1133">Transmembrane helix</keyword>
<dbReference type="PROSITE" id="PS50940">
    <property type="entry name" value="CHIT_BIND_II"/>
    <property type="match status" value="1"/>
</dbReference>
<sequence length="295" mass="33455">MDSRNEQDVDKPSTRFRSSIKDHSDGSSYGDHNLFIAQDSTESFHSGRRSKSYMLALCLLALLIFLALPNSSEASEVLPRLTIPRYLLEGEQSGQFSCKSKAGSQVIWSIKYNNGTTISPYNFNHQTEETSDGTQRSSFTKTFDIGLNDTTLCCNVKYENQPQLQACEQLYILESDYCKGTPFGFKDYPYDDCFLRVFCLYGTQRVDESCKKQKKCYNTETQLCDIAQPQGSEDPYSCILKSDGFYIPVKDKCQQYSLCQSEVKFDFYCPVGQYFTNDQTSLCSTDLSKAAEPCL</sequence>
<name>A0AAN8KHS2_PATCE</name>
<evidence type="ECO:0000313" key="4">
    <source>
        <dbReference type="EMBL" id="KAK6195622.1"/>
    </source>
</evidence>